<dbReference type="EMBL" id="JAFEKC020000003">
    <property type="protein sequence ID" value="KAK0515719.1"/>
    <property type="molecule type" value="Genomic_DNA"/>
</dbReference>
<sequence>MYYDLNVPYSANNRELQRTLAFLAELGYNSVALDHTVSGQVPANITNQIPSPLPFSVPASLQVLRRCTVHLSDPSQNHRLNSISSVYDVVALRPTTEKCLMLACQAFECDLISVDLSIRYPFYFKHTTLAVALQRGIKFEICYGPGILNSDGGASRRNLISNATQLIRATRGRGIIVSSEARRALACRGPADVINMAVLWGLGQERGVEAVSREARSVVMQAEMKRRSYGGVVDVVYGGERNETLVQEENAAKVKQSRSKRKAEVLENQGEEVGDSPRPISKREQKRQAKKARLENAKAQEPQAKNVSVEEPAVEGDSHAQLLPNGYVG</sequence>
<dbReference type="AlphaFoldDB" id="A0AA39R8M5"/>
<evidence type="ECO:0000256" key="4">
    <source>
        <dbReference type="SAM" id="MobiDB-lite"/>
    </source>
</evidence>
<feature type="region of interest" description="Disordered" evidence="4">
    <location>
        <begin position="249"/>
        <end position="329"/>
    </location>
</feature>
<comment type="subcellular location">
    <subcellularLocation>
        <location evidence="1">Nucleus</location>
    </subcellularLocation>
</comment>
<accession>A0AA39R8M5</accession>
<gene>
    <name evidence="5" type="ORF">JMJ35_001753</name>
</gene>
<dbReference type="Gene3D" id="3.20.20.140">
    <property type="entry name" value="Metal-dependent hydrolases"/>
    <property type="match status" value="1"/>
</dbReference>
<proteinExistence type="inferred from homology"/>
<feature type="compositionally biased region" description="Basic and acidic residues" evidence="4">
    <location>
        <begin position="281"/>
        <end position="298"/>
    </location>
</feature>
<evidence type="ECO:0000256" key="2">
    <source>
        <dbReference type="ARBA" id="ARBA00007331"/>
    </source>
</evidence>
<name>A0AA39R8M5_9LECA</name>
<dbReference type="GO" id="GO:0008033">
    <property type="term" value="P:tRNA processing"/>
    <property type="evidence" value="ECO:0007669"/>
    <property type="project" value="UniProtKB-KW"/>
</dbReference>
<dbReference type="SUPFAM" id="SSF89550">
    <property type="entry name" value="PHP domain-like"/>
    <property type="match status" value="1"/>
</dbReference>
<protein>
    <submittedName>
        <fullName evidence="5">Uncharacterized protein</fullName>
    </submittedName>
</protein>
<dbReference type="Pfam" id="PF01876">
    <property type="entry name" value="RNase_P_p30"/>
    <property type="match status" value="1"/>
</dbReference>
<dbReference type="GO" id="GO:0003723">
    <property type="term" value="F:RNA binding"/>
    <property type="evidence" value="ECO:0007669"/>
    <property type="project" value="TreeGrafter"/>
</dbReference>
<keyword evidence="3" id="KW-0819">tRNA processing</keyword>
<dbReference type="PANTHER" id="PTHR13031:SF0">
    <property type="entry name" value="RIBONUCLEASE P PROTEIN SUBUNIT P30"/>
    <property type="match status" value="1"/>
</dbReference>
<comment type="similarity">
    <text evidence="2">Belongs to the eukaryotic/archaeal RNase P protein component 3 family.</text>
</comment>
<reference evidence="5" key="1">
    <citation type="submission" date="2023-03" db="EMBL/GenBank/DDBJ databases">
        <title>Complete genome of Cladonia borealis.</title>
        <authorList>
            <person name="Park H."/>
        </authorList>
    </citation>
    <scope>NUCLEOTIDE SEQUENCE</scope>
    <source>
        <strain evidence="5">ANT050790</strain>
    </source>
</reference>
<evidence type="ECO:0000256" key="3">
    <source>
        <dbReference type="ARBA" id="ARBA00022694"/>
    </source>
</evidence>
<comment type="caution">
    <text evidence="5">The sequence shown here is derived from an EMBL/GenBank/DDBJ whole genome shotgun (WGS) entry which is preliminary data.</text>
</comment>
<keyword evidence="6" id="KW-1185">Reference proteome</keyword>
<dbReference type="PANTHER" id="PTHR13031">
    <property type="entry name" value="RIBONUCLEASE P SUBUNIT P30"/>
    <property type="match status" value="1"/>
</dbReference>
<evidence type="ECO:0000256" key="1">
    <source>
        <dbReference type="ARBA" id="ARBA00004123"/>
    </source>
</evidence>
<dbReference type="InterPro" id="IPR002738">
    <property type="entry name" value="RNase_P_p30"/>
</dbReference>
<evidence type="ECO:0000313" key="5">
    <source>
        <dbReference type="EMBL" id="KAK0515719.1"/>
    </source>
</evidence>
<dbReference type="Proteomes" id="UP001166286">
    <property type="component" value="Unassembled WGS sequence"/>
</dbReference>
<dbReference type="InterPro" id="IPR016195">
    <property type="entry name" value="Pol/histidinol_Pase-like"/>
</dbReference>
<evidence type="ECO:0000313" key="6">
    <source>
        <dbReference type="Proteomes" id="UP001166286"/>
    </source>
</evidence>
<organism evidence="5 6">
    <name type="scientific">Cladonia borealis</name>
    <dbReference type="NCBI Taxonomy" id="184061"/>
    <lineage>
        <taxon>Eukaryota</taxon>
        <taxon>Fungi</taxon>
        <taxon>Dikarya</taxon>
        <taxon>Ascomycota</taxon>
        <taxon>Pezizomycotina</taxon>
        <taxon>Lecanoromycetes</taxon>
        <taxon>OSLEUM clade</taxon>
        <taxon>Lecanoromycetidae</taxon>
        <taxon>Lecanorales</taxon>
        <taxon>Lecanorineae</taxon>
        <taxon>Cladoniaceae</taxon>
        <taxon>Cladonia</taxon>
    </lineage>
</organism>
<dbReference type="GO" id="GO:0005655">
    <property type="term" value="C:nucleolar ribonuclease P complex"/>
    <property type="evidence" value="ECO:0007669"/>
    <property type="project" value="TreeGrafter"/>
</dbReference>